<dbReference type="Proteomes" id="UP000184395">
    <property type="component" value="Unassembled WGS sequence"/>
</dbReference>
<dbReference type="AlphaFoldDB" id="A0A1M6RJ29"/>
<evidence type="ECO:0000313" key="4">
    <source>
        <dbReference type="Proteomes" id="UP000184395"/>
    </source>
</evidence>
<sequence length="104" mass="11385">MSSNLSPICKALIAFFAGQRDPLTIDDIEAALPHADRQALRLELHLLVCATVVRQAIRRSDERLVYWLAGIAIAPFDGTLFHYAPDATFADVGGIPPRREVSNG</sequence>
<keyword evidence="1" id="KW-0812">Transmembrane</keyword>
<dbReference type="EMBL" id="FRAB01000043">
    <property type="protein sequence ID" value="SHK88928.1"/>
    <property type="molecule type" value="Genomic_DNA"/>
</dbReference>
<name>A0A1M6RJ29_9BURK</name>
<keyword evidence="1" id="KW-1133">Transmembrane helix</keyword>
<evidence type="ECO:0000313" key="3">
    <source>
        <dbReference type="EMBL" id="SHK88928.1"/>
    </source>
</evidence>
<evidence type="ECO:0000256" key="1">
    <source>
        <dbReference type="SAM" id="Phobius"/>
    </source>
</evidence>
<keyword evidence="1" id="KW-0472">Membrane</keyword>
<dbReference type="STRING" id="169427.SAMN05192548_10193"/>
<proteinExistence type="predicted"/>
<dbReference type="EMBL" id="FRAB01000019">
    <property type="protein sequence ID" value="SHK32501.1"/>
    <property type="molecule type" value="Genomic_DNA"/>
</dbReference>
<protein>
    <submittedName>
        <fullName evidence="2">Uncharacterized protein</fullName>
    </submittedName>
</protein>
<evidence type="ECO:0000313" key="2">
    <source>
        <dbReference type="EMBL" id="SHK32501.1"/>
    </source>
</evidence>
<accession>A0A1M6RJ29</accession>
<reference evidence="2 4" key="1">
    <citation type="submission" date="2016-11" db="EMBL/GenBank/DDBJ databases">
        <authorList>
            <person name="Jaros S."/>
            <person name="Januszkiewicz K."/>
            <person name="Wedrychowicz H."/>
        </authorList>
    </citation>
    <scope>NUCLEOTIDE SEQUENCE [LARGE SCALE GENOMIC DNA]</scope>
    <source>
        <strain evidence="2 4">LMG 20594</strain>
    </source>
</reference>
<dbReference type="OrthoDB" id="9110282at2"/>
<organism evidence="2 4">
    <name type="scientific">Paraburkholderia terricola</name>
    <dbReference type="NCBI Taxonomy" id="169427"/>
    <lineage>
        <taxon>Bacteria</taxon>
        <taxon>Pseudomonadati</taxon>
        <taxon>Pseudomonadota</taxon>
        <taxon>Betaproteobacteria</taxon>
        <taxon>Burkholderiales</taxon>
        <taxon>Burkholderiaceae</taxon>
        <taxon>Paraburkholderia</taxon>
    </lineage>
</organism>
<gene>
    <name evidence="2" type="ORF">SAMN05192548_10193</name>
    <name evidence="3" type="ORF">SAMN05192548_104358</name>
</gene>
<feature type="transmembrane region" description="Helical" evidence="1">
    <location>
        <begin position="64"/>
        <end position="84"/>
    </location>
</feature>
<dbReference type="RefSeq" id="WP_073430026.1">
    <property type="nucleotide sequence ID" value="NZ_CADFGY010000049.1"/>
</dbReference>